<proteinExistence type="predicted"/>
<dbReference type="PANTHER" id="PTHR42040">
    <property type="entry name" value="INNER KINETOCHORE SUBUNIT FTA4"/>
    <property type="match status" value="1"/>
</dbReference>
<sequence length="288" mass="31412">MAPPTILALKQAFITTQTGLLANDLVPSPAWLEAQATVDDPLPARAVDDALFRLSHTLTQHSRRVHAPQATRHVAEQLDRLYWQATERGADVNTADGDMSNGVGRHVDIKNISTNRSSPPGMTKAISNLPPTWPSETQAHAFPAESQRYTHLVTSLTNLNAQRAAVLARVQRLRRIRASLAPLQPIPSKRARSHSEGPDTDAGPDANADGHVAAQGSEEDGNEAVRNAIQENLVARNGAMEKELERMRVLLARVGGRVSRLKAESDEELVLDLREAEKKKVDALLDTL</sequence>
<organism evidence="2 3">
    <name type="scientific">Ceratocystis lukuohia</name>
    <dbReference type="NCBI Taxonomy" id="2019550"/>
    <lineage>
        <taxon>Eukaryota</taxon>
        <taxon>Fungi</taxon>
        <taxon>Dikarya</taxon>
        <taxon>Ascomycota</taxon>
        <taxon>Pezizomycotina</taxon>
        <taxon>Sordariomycetes</taxon>
        <taxon>Hypocreomycetidae</taxon>
        <taxon>Microascales</taxon>
        <taxon>Ceratocystidaceae</taxon>
        <taxon>Ceratocystis</taxon>
    </lineage>
</organism>
<dbReference type="InterPro" id="IPR025207">
    <property type="entry name" value="Sim4_Fta4"/>
</dbReference>
<evidence type="ECO:0000313" key="2">
    <source>
        <dbReference type="EMBL" id="KAL2887903.1"/>
    </source>
</evidence>
<comment type="caution">
    <text evidence="2">The sequence shown here is derived from an EMBL/GenBank/DDBJ whole genome shotgun (WGS) entry which is preliminary data.</text>
</comment>
<dbReference type="RefSeq" id="XP_070859083.1">
    <property type="nucleotide sequence ID" value="XM_071002969.1"/>
</dbReference>
<dbReference type="Pfam" id="PF13093">
    <property type="entry name" value="FTA4"/>
    <property type="match status" value="1"/>
</dbReference>
<feature type="region of interest" description="Disordered" evidence="1">
    <location>
        <begin position="184"/>
        <end position="222"/>
    </location>
</feature>
<evidence type="ECO:0000256" key="1">
    <source>
        <dbReference type="SAM" id="MobiDB-lite"/>
    </source>
</evidence>
<protein>
    <submittedName>
        <fullName evidence="2">Kinetochore protein fta4</fullName>
    </submittedName>
</protein>
<dbReference type="GeneID" id="98118016"/>
<reference evidence="2 3" key="1">
    <citation type="submission" date="2020-05" db="EMBL/GenBank/DDBJ databases">
        <title>Ceratocystis lukuohia genome.</title>
        <authorList>
            <person name="Harrington T.C."/>
            <person name="Kim K."/>
            <person name="Mayers C.G."/>
        </authorList>
    </citation>
    <scope>NUCLEOTIDE SEQUENCE [LARGE SCALE GENOMIC DNA]</scope>
    <source>
        <strain evidence="2 3">C4212</strain>
    </source>
</reference>
<dbReference type="EMBL" id="JABSNW010000004">
    <property type="protein sequence ID" value="KAL2887903.1"/>
    <property type="molecule type" value="Genomic_DNA"/>
</dbReference>
<accession>A0ABR4MHZ2</accession>
<dbReference type="PANTHER" id="PTHR42040:SF1">
    <property type="entry name" value="INNER KINETOCHORE SUBUNIT FTA4"/>
    <property type="match status" value="1"/>
</dbReference>
<evidence type="ECO:0000313" key="3">
    <source>
        <dbReference type="Proteomes" id="UP001610728"/>
    </source>
</evidence>
<keyword evidence="3" id="KW-1185">Reference proteome</keyword>
<gene>
    <name evidence="2" type="ORF">HOO65_040240</name>
</gene>
<name>A0ABR4MHZ2_9PEZI</name>
<dbReference type="Proteomes" id="UP001610728">
    <property type="component" value="Unassembled WGS sequence"/>
</dbReference>